<dbReference type="GO" id="GO:0046872">
    <property type="term" value="F:metal ion binding"/>
    <property type="evidence" value="ECO:0007669"/>
    <property type="project" value="InterPro"/>
</dbReference>
<feature type="domain" description="Peptidase M16 C-terminal" evidence="2">
    <location>
        <begin position="181"/>
        <end position="364"/>
    </location>
</feature>
<dbReference type="STRING" id="1423724.FC32_GL000810"/>
<comment type="caution">
    <text evidence="3">The sequence shown here is derived from an EMBL/GenBank/DDBJ whole genome shotgun (WGS) entry which is preliminary data.</text>
</comment>
<dbReference type="InterPro" id="IPR007863">
    <property type="entry name" value="Peptidase_M16_C"/>
</dbReference>
<dbReference type="PANTHER" id="PTHR11851:SF134">
    <property type="entry name" value="ZINC-DEPENDENT PROTEASE"/>
    <property type="match status" value="1"/>
</dbReference>
<dbReference type="AlphaFoldDB" id="A0A0R1TTJ2"/>
<accession>A0A0R1TTJ2</accession>
<reference evidence="3 4" key="1">
    <citation type="journal article" date="2015" name="Genome Announc.">
        <title>Expanding the biotechnology potential of lactobacilli through comparative genomics of 213 strains and associated genera.</title>
        <authorList>
            <person name="Sun Z."/>
            <person name="Harris H.M."/>
            <person name="McCann A."/>
            <person name="Guo C."/>
            <person name="Argimon S."/>
            <person name="Zhang W."/>
            <person name="Yang X."/>
            <person name="Jeffery I.B."/>
            <person name="Cooney J.C."/>
            <person name="Kagawa T.F."/>
            <person name="Liu W."/>
            <person name="Song Y."/>
            <person name="Salvetti E."/>
            <person name="Wrobel A."/>
            <person name="Rasinkangas P."/>
            <person name="Parkhill J."/>
            <person name="Rea M.C."/>
            <person name="O'Sullivan O."/>
            <person name="Ritari J."/>
            <person name="Douillard F.P."/>
            <person name="Paul Ross R."/>
            <person name="Yang R."/>
            <person name="Briner A.E."/>
            <person name="Felis G.E."/>
            <person name="de Vos W.M."/>
            <person name="Barrangou R."/>
            <person name="Klaenhammer T.R."/>
            <person name="Caufield P.W."/>
            <person name="Cui Y."/>
            <person name="Zhang H."/>
            <person name="O'Toole P.W."/>
        </authorList>
    </citation>
    <scope>NUCLEOTIDE SEQUENCE [LARGE SCALE GENOMIC DNA]</scope>
    <source>
        <strain evidence="3 4">DSM 16634</strain>
    </source>
</reference>
<proteinExistence type="predicted"/>
<dbReference type="eggNOG" id="COG0612">
    <property type="taxonomic scope" value="Bacteria"/>
</dbReference>
<dbReference type="PATRIC" id="fig|1423724.4.peg.849"/>
<keyword evidence="4" id="KW-1185">Reference proteome</keyword>
<dbReference type="NCBIfam" id="NF047421">
    <property type="entry name" value="YfmH_fam"/>
    <property type="match status" value="1"/>
</dbReference>
<name>A0A0R1TTJ2_9LACO</name>
<dbReference type="Proteomes" id="UP000051324">
    <property type="component" value="Unassembled WGS sequence"/>
</dbReference>
<dbReference type="InterPro" id="IPR011249">
    <property type="entry name" value="Metalloenz_LuxS/M16"/>
</dbReference>
<evidence type="ECO:0000313" key="4">
    <source>
        <dbReference type="Proteomes" id="UP000051324"/>
    </source>
</evidence>
<evidence type="ECO:0000259" key="1">
    <source>
        <dbReference type="Pfam" id="PF00675"/>
    </source>
</evidence>
<dbReference type="SUPFAM" id="SSF63411">
    <property type="entry name" value="LuxS/MPP-like metallohydrolase"/>
    <property type="match status" value="2"/>
</dbReference>
<sequence length="435" mass="49626">MELYSYPQFGESLYTTILDNGLRVNLLPRKDFHKTYGILTTNYGSIDNEFVPLGETNMRRFPDGIAHFLEHKLFEKEDHDAFDIFGKYGADANAFTSFTRTSYLFSTTRNADKCVEALLDFVQTPYFSEKTVAKEKGIIGQEIKMYDDDPNWQLYFGIIGNLYPKNALSSDIAGTVESIEKITSADLYACYHTFYQPSNMNLFLVGNFEVEEMIDLIKKNQAKRTFPQAQPIERADLFFDPQGKEIIPYRMTELAVQRPKTIIGIKGLDILPGGRESLSYKLKIELLLYLLYGEASERYQELYDQGVLDDSFSYDFSLERGFHFASISGDTNKPQELSNAVIEIAEHALETLEGKEVEFELAKKEMVGRNIQALNSLESIANSYEGDLFEGATLFDVVPLLEELTLRDIKEVAQQFLRSEAISVYQILPKEDDLS</sequence>
<protein>
    <submittedName>
        <fullName evidence="3">M16 family peptidase</fullName>
    </submittedName>
</protein>
<evidence type="ECO:0000259" key="2">
    <source>
        <dbReference type="Pfam" id="PF05193"/>
    </source>
</evidence>
<dbReference type="InterPro" id="IPR011765">
    <property type="entry name" value="Pept_M16_N"/>
</dbReference>
<dbReference type="OrthoDB" id="9811314at2"/>
<dbReference type="EMBL" id="AZFT01000053">
    <property type="protein sequence ID" value="KRL83556.1"/>
    <property type="molecule type" value="Genomic_DNA"/>
</dbReference>
<dbReference type="RefSeq" id="WP_025086656.1">
    <property type="nucleotide sequence ID" value="NZ_AZFT01000053.1"/>
</dbReference>
<dbReference type="Gene3D" id="3.30.830.10">
    <property type="entry name" value="Metalloenzyme, LuxS/M16 peptidase-like"/>
    <property type="match status" value="2"/>
</dbReference>
<organism evidence="3 4">
    <name type="scientific">Ligilactobacillus apodemi DSM 16634 = JCM 16172</name>
    <dbReference type="NCBI Taxonomy" id="1423724"/>
    <lineage>
        <taxon>Bacteria</taxon>
        <taxon>Bacillati</taxon>
        <taxon>Bacillota</taxon>
        <taxon>Bacilli</taxon>
        <taxon>Lactobacillales</taxon>
        <taxon>Lactobacillaceae</taxon>
        <taxon>Ligilactobacillus</taxon>
    </lineage>
</organism>
<gene>
    <name evidence="3" type="ORF">FC32_GL000810</name>
</gene>
<dbReference type="Pfam" id="PF05193">
    <property type="entry name" value="Peptidase_M16_C"/>
    <property type="match status" value="1"/>
</dbReference>
<evidence type="ECO:0000313" key="3">
    <source>
        <dbReference type="EMBL" id="KRL83556.1"/>
    </source>
</evidence>
<feature type="domain" description="Peptidase M16 N-terminal" evidence="1">
    <location>
        <begin position="63"/>
        <end position="169"/>
    </location>
</feature>
<dbReference type="Pfam" id="PF00675">
    <property type="entry name" value="Peptidase_M16"/>
    <property type="match status" value="1"/>
</dbReference>
<dbReference type="PANTHER" id="PTHR11851">
    <property type="entry name" value="METALLOPROTEASE"/>
    <property type="match status" value="1"/>
</dbReference>
<dbReference type="InterPro" id="IPR050361">
    <property type="entry name" value="MPP/UQCRC_Complex"/>
</dbReference>